<dbReference type="PROSITE" id="PS50878">
    <property type="entry name" value="RT_POL"/>
    <property type="match status" value="1"/>
</dbReference>
<feature type="region of interest" description="Disordered" evidence="1">
    <location>
        <begin position="1"/>
        <end position="20"/>
    </location>
</feature>
<gene>
    <name evidence="3" type="ORF">CYME_CMS071C</name>
</gene>
<name>M1VHB6_CYAM1</name>
<feature type="domain" description="Reverse transcriptase" evidence="2">
    <location>
        <begin position="1"/>
        <end position="280"/>
    </location>
</feature>
<dbReference type="Pfam" id="PF00078">
    <property type="entry name" value="RVT_1"/>
    <property type="match status" value="1"/>
</dbReference>
<evidence type="ECO:0000313" key="3">
    <source>
        <dbReference type="EMBL" id="BAM82712.1"/>
    </source>
</evidence>
<dbReference type="KEGG" id="cme:CYME_CMS071C"/>
<dbReference type="OMA" id="SENEWNI"/>
<accession>M1VHB6</accession>
<keyword evidence="4" id="KW-1185">Reference proteome</keyword>
<dbReference type="GeneID" id="16997419"/>
<sequence length="416" mass="47227">MYGGLPRSYRSSKRTPNPTDMNIYRTMRLIPSIMKLLCANLTNRTQRGLEERNFLAPEQAGFRSREECMSHDLTFIEVVQRRSISCQQPTYVCFIDFQKAFDTVPHEAPFLKMERARVSGKCLAFFRALYADSWMCTRLGDCSRTPSIRIRRGLRQGDRASPRLFNIFINDLLNNCRQYGLQVSWIDCGEPGEERLHRNRLAGLLLADDVVLLAPAPETLAASMQQVSAWADRWVMNIGASKCGAMVILGDSQRIRNRSWRLQNQEIPIVEKYRYLGVCLTPTLDEKAQVDEMIAKMHRRTEIARPFLSDPSICIAIRTRALRMCIIQPSTWGAEWCGMKHTNASRLHTAANRAMRLVGVGCSVQRRATNPLALGLELQIASIEAIAAGCRACIRAKGPTMRTSLSRIFMQTPTHR</sequence>
<dbReference type="OrthoDB" id="2194416at2759"/>
<organism evidence="3 4">
    <name type="scientific">Cyanidioschyzon merolae (strain NIES-3377 / 10D)</name>
    <name type="common">Unicellular red alga</name>
    <dbReference type="NCBI Taxonomy" id="280699"/>
    <lineage>
        <taxon>Eukaryota</taxon>
        <taxon>Rhodophyta</taxon>
        <taxon>Bangiophyceae</taxon>
        <taxon>Cyanidiales</taxon>
        <taxon>Cyanidiaceae</taxon>
        <taxon>Cyanidioschyzon</taxon>
    </lineage>
</organism>
<reference evidence="3 4" key="1">
    <citation type="journal article" date="2004" name="Nature">
        <title>Genome sequence of the ultrasmall unicellular red alga Cyanidioschyzon merolae 10D.</title>
        <authorList>
            <person name="Matsuzaki M."/>
            <person name="Misumi O."/>
            <person name="Shin-i T."/>
            <person name="Maruyama S."/>
            <person name="Takahara M."/>
            <person name="Miyagishima S."/>
            <person name="Mori T."/>
            <person name="Nishida K."/>
            <person name="Yagisawa F."/>
            <person name="Nishida K."/>
            <person name="Yoshida Y."/>
            <person name="Nishimura Y."/>
            <person name="Nakao S."/>
            <person name="Kobayashi T."/>
            <person name="Momoyama Y."/>
            <person name="Higashiyama T."/>
            <person name="Minoda A."/>
            <person name="Sano M."/>
            <person name="Nomoto H."/>
            <person name="Oishi K."/>
            <person name="Hayashi H."/>
            <person name="Ohta F."/>
            <person name="Nishizaka S."/>
            <person name="Haga S."/>
            <person name="Miura S."/>
            <person name="Morishita T."/>
            <person name="Kabeya Y."/>
            <person name="Terasawa K."/>
            <person name="Suzuki Y."/>
            <person name="Ishii Y."/>
            <person name="Asakawa S."/>
            <person name="Takano H."/>
            <person name="Ohta N."/>
            <person name="Kuroiwa H."/>
            <person name="Tanaka K."/>
            <person name="Shimizu N."/>
            <person name="Sugano S."/>
            <person name="Sato N."/>
            <person name="Nozaki H."/>
            <person name="Ogasawara N."/>
            <person name="Kohara Y."/>
            <person name="Kuroiwa T."/>
        </authorList>
    </citation>
    <scope>NUCLEOTIDE SEQUENCE [LARGE SCALE GENOMIC DNA]</scope>
    <source>
        <strain evidence="3 4">10D</strain>
    </source>
</reference>
<evidence type="ECO:0000256" key="1">
    <source>
        <dbReference type="SAM" id="MobiDB-lite"/>
    </source>
</evidence>
<evidence type="ECO:0000313" key="4">
    <source>
        <dbReference type="Proteomes" id="UP000007014"/>
    </source>
</evidence>
<dbReference type="InterPro" id="IPR000477">
    <property type="entry name" value="RT_dom"/>
</dbReference>
<dbReference type="STRING" id="280699.M1VHB6"/>
<dbReference type="Proteomes" id="UP000007014">
    <property type="component" value="Chromosome 19"/>
</dbReference>
<protein>
    <submittedName>
        <fullName evidence="3">Retroelement</fullName>
    </submittedName>
</protein>
<dbReference type="PANTHER" id="PTHR47027:SF20">
    <property type="entry name" value="REVERSE TRANSCRIPTASE-LIKE PROTEIN WITH RNA-DIRECTED DNA POLYMERASE DOMAIN"/>
    <property type="match status" value="1"/>
</dbReference>
<dbReference type="InterPro" id="IPR043502">
    <property type="entry name" value="DNA/RNA_pol_sf"/>
</dbReference>
<dbReference type="Gramene" id="CMS071CT">
    <property type="protein sequence ID" value="CMS071CT"/>
    <property type="gene ID" value="CMS071C"/>
</dbReference>
<dbReference type="PANTHER" id="PTHR47027">
    <property type="entry name" value="REVERSE TRANSCRIPTASE DOMAIN-CONTAINING PROTEIN"/>
    <property type="match status" value="1"/>
</dbReference>
<proteinExistence type="predicted"/>
<dbReference type="RefSeq" id="XP_005538748.1">
    <property type="nucleotide sequence ID" value="XM_005538691.1"/>
</dbReference>
<dbReference type="eggNOG" id="KOG1075">
    <property type="taxonomic scope" value="Eukaryota"/>
</dbReference>
<dbReference type="AlphaFoldDB" id="M1VHB6"/>
<dbReference type="HOGENOM" id="CLU_034416_0_0_1"/>
<evidence type="ECO:0000259" key="2">
    <source>
        <dbReference type="PROSITE" id="PS50878"/>
    </source>
</evidence>
<reference evidence="3 4" key="2">
    <citation type="journal article" date="2007" name="BMC Biol.">
        <title>A 100%-complete sequence reveals unusually simple genomic features in the hot-spring red alga Cyanidioschyzon merolae.</title>
        <authorList>
            <person name="Nozaki H."/>
            <person name="Takano H."/>
            <person name="Misumi O."/>
            <person name="Terasawa K."/>
            <person name="Matsuzaki M."/>
            <person name="Maruyama S."/>
            <person name="Nishida K."/>
            <person name="Yagisawa F."/>
            <person name="Yoshida Y."/>
            <person name="Fujiwara T."/>
            <person name="Takio S."/>
            <person name="Tamura K."/>
            <person name="Chung S.J."/>
            <person name="Nakamura S."/>
            <person name="Kuroiwa H."/>
            <person name="Tanaka K."/>
            <person name="Sato N."/>
            <person name="Kuroiwa T."/>
        </authorList>
    </citation>
    <scope>NUCLEOTIDE SEQUENCE [LARGE SCALE GENOMIC DNA]</scope>
    <source>
        <strain evidence="3 4">10D</strain>
    </source>
</reference>
<dbReference type="SUPFAM" id="SSF56672">
    <property type="entry name" value="DNA/RNA polymerases"/>
    <property type="match status" value="1"/>
</dbReference>
<dbReference type="EMBL" id="AP006501">
    <property type="protein sequence ID" value="BAM82712.1"/>
    <property type="molecule type" value="Genomic_DNA"/>
</dbReference>